<name>A0A6N7USM9_9FIRM</name>
<gene>
    <name evidence="1" type="ORF">FYJ34_07220</name>
</gene>
<dbReference type="Proteomes" id="UP000434409">
    <property type="component" value="Unassembled WGS sequence"/>
</dbReference>
<comment type="caution">
    <text evidence="1">The sequence shown here is derived from an EMBL/GenBank/DDBJ whole genome shotgun (WGS) entry which is preliminary data.</text>
</comment>
<keyword evidence="2" id="KW-1185">Reference proteome</keyword>
<dbReference type="EMBL" id="VULY01000018">
    <property type="protein sequence ID" value="MSR94051.1"/>
    <property type="molecule type" value="Genomic_DNA"/>
</dbReference>
<proteinExistence type="predicted"/>
<organism evidence="1 2">
    <name type="scientific">Suipraeoptans intestinalis</name>
    <dbReference type="NCBI Taxonomy" id="2606628"/>
    <lineage>
        <taxon>Bacteria</taxon>
        <taxon>Bacillati</taxon>
        <taxon>Bacillota</taxon>
        <taxon>Clostridia</taxon>
        <taxon>Lachnospirales</taxon>
        <taxon>Lachnospiraceae</taxon>
        <taxon>Suipraeoptans</taxon>
    </lineage>
</organism>
<protein>
    <submittedName>
        <fullName evidence="1">Uncharacterized protein</fullName>
    </submittedName>
</protein>
<reference evidence="1 2" key="1">
    <citation type="submission" date="2019-08" db="EMBL/GenBank/DDBJ databases">
        <title>In-depth cultivation of the pig gut microbiome towards novel bacterial diversity and tailored functional studies.</title>
        <authorList>
            <person name="Wylensek D."/>
            <person name="Hitch T.C.A."/>
            <person name="Clavel T."/>
        </authorList>
    </citation>
    <scope>NUCLEOTIDE SEQUENCE [LARGE SCALE GENOMIC DNA]</scope>
    <source>
        <strain evidence="1 2">68-1-5</strain>
    </source>
</reference>
<dbReference type="AlphaFoldDB" id="A0A6N7USM9"/>
<evidence type="ECO:0000313" key="1">
    <source>
        <dbReference type="EMBL" id="MSR94051.1"/>
    </source>
</evidence>
<sequence length="65" mass="6964">MSAAVSTYEGRPCTVSEMAVGNTLFTVISVQSDSARETAFEKVKKLILGNCTSAPEKLSQNSNKH</sequence>
<accession>A0A6N7USM9</accession>
<evidence type="ECO:0000313" key="2">
    <source>
        <dbReference type="Proteomes" id="UP000434409"/>
    </source>
</evidence>